<reference evidence="1 2" key="1">
    <citation type="submission" date="2020-03" db="EMBL/GenBank/DDBJ databases">
        <title>Whole genome shotgun sequence of Phytohabitans suffuscus NBRC 105367.</title>
        <authorList>
            <person name="Komaki H."/>
            <person name="Tamura T."/>
        </authorList>
    </citation>
    <scope>NUCLEOTIDE SEQUENCE [LARGE SCALE GENOMIC DNA]</scope>
    <source>
        <strain evidence="1 2">NBRC 105367</strain>
    </source>
</reference>
<evidence type="ECO:0000313" key="2">
    <source>
        <dbReference type="Proteomes" id="UP000503011"/>
    </source>
</evidence>
<proteinExistence type="predicted"/>
<evidence type="ECO:0000313" key="1">
    <source>
        <dbReference type="EMBL" id="BCB91713.1"/>
    </source>
</evidence>
<gene>
    <name evidence="1" type="ORF">Psuf_090260</name>
</gene>
<organism evidence="1 2">
    <name type="scientific">Phytohabitans suffuscus</name>
    <dbReference type="NCBI Taxonomy" id="624315"/>
    <lineage>
        <taxon>Bacteria</taxon>
        <taxon>Bacillati</taxon>
        <taxon>Actinomycetota</taxon>
        <taxon>Actinomycetes</taxon>
        <taxon>Micromonosporales</taxon>
        <taxon>Micromonosporaceae</taxon>
    </lineage>
</organism>
<name>A0A6F8Z0D9_9ACTN</name>
<dbReference type="AlphaFoldDB" id="A0A6F8Z0D9"/>
<dbReference type="EMBL" id="AP022871">
    <property type="protein sequence ID" value="BCB91713.1"/>
    <property type="molecule type" value="Genomic_DNA"/>
</dbReference>
<accession>A0A6F8Z0D9</accession>
<reference evidence="1 2" key="2">
    <citation type="submission" date="2020-03" db="EMBL/GenBank/DDBJ databases">
        <authorList>
            <person name="Ichikawa N."/>
            <person name="Kimura A."/>
            <person name="Kitahashi Y."/>
            <person name="Uohara A."/>
        </authorList>
    </citation>
    <scope>NUCLEOTIDE SEQUENCE [LARGE SCALE GENOMIC DNA]</scope>
    <source>
        <strain evidence="1 2">NBRC 105367</strain>
    </source>
</reference>
<protein>
    <recommendedName>
        <fullName evidence="3">DUF1579 domain-containing protein</fullName>
    </recommendedName>
</protein>
<dbReference type="KEGG" id="psuu:Psuf_090260"/>
<sequence>MTDDDRPPDVPDERPAWLDHLDVLVGAWDTMATFDAGFLGPGTPATAAAGRTTFEWLDGRRFLVQRVDNEHPDFPRALTVVGAGAEPDTFTQRYYDSRGVERVYGMGFDGRRWRLWRESPGFWQRYTGVLSGDGRTITGAWEASADGREWRHDFGLTHTRAAY</sequence>
<evidence type="ECO:0008006" key="3">
    <source>
        <dbReference type="Google" id="ProtNLM"/>
    </source>
</evidence>
<dbReference type="Proteomes" id="UP000503011">
    <property type="component" value="Chromosome"/>
</dbReference>
<dbReference type="RefSeq" id="WP_173165025.1">
    <property type="nucleotide sequence ID" value="NZ_AP022871.1"/>
</dbReference>
<keyword evidence="2" id="KW-1185">Reference proteome</keyword>